<keyword evidence="2" id="KW-0812">Transmembrane</keyword>
<accession>A0A2N5J3Z1</accession>
<feature type="compositionally biased region" description="Polar residues" evidence="1">
    <location>
        <begin position="35"/>
        <end position="46"/>
    </location>
</feature>
<dbReference type="EMBL" id="NMWT01000010">
    <property type="protein sequence ID" value="PLS28944.1"/>
    <property type="molecule type" value="Genomic_DNA"/>
</dbReference>
<proteinExistence type="predicted"/>
<feature type="transmembrane region" description="Helical" evidence="2">
    <location>
        <begin position="82"/>
        <end position="103"/>
    </location>
</feature>
<keyword evidence="2" id="KW-0472">Membrane</keyword>
<feature type="transmembrane region" description="Helical" evidence="2">
    <location>
        <begin position="109"/>
        <end position="136"/>
    </location>
</feature>
<feature type="transmembrane region" description="Helical" evidence="2">
    <location>
        <begin position="190"/>
        <end position="210"/>
    </location>
</feature>
<feature type="compositionally biased region" description="Basic and acidic residues" evidence="1">
    <location>
        <begin position="49"/>
        <end position="62"/>
    </location>
</feature>
<gene>
    <name evidence="3" type="ORF">Uis4E_0881</name>
</gene>
<evidence type="ECO:0000256" key="1">
    <source>
        <dbReference type="SAM" id="MobiDB-lite"/>
    </source>
</evidence>
<organism evidence="3 4">
    <name type="scientific">Bifidobacterium parmae</name>
    <dbReference type="NCBI Taxonomy" id="361854"/>
    <lineage>
        <taxon>Bacteria</taxon>
        <taxon>Bacillati</taxon>
        <taxon>Actinomycetota</taxon>
        <taxon>Actinomycetes</taxon>
        <taxon>Bifidobacteriales</taxon>
        <taxon>Bifidobacteriaceae</taxon>
        <taxon>Bifidobacterium</taxon>
    </lineage>
</organism>
<reference evidence="3 4" key="1">
    <citation type="submission" date="2017-07" db="EMBL/GenBank/DDBJ databases">
        <title>Bifidobacterium novel species.</title>
        <authorList>
            <person name="Lugli G.A."/>
            <person name="Milani C."/>
            <person name="Duranti S."/>
            <person name="Mangifesta M."/>
        </authorList>
    </citation>
    <scope>NUCLEOTIDE SEQUENCE [LARGE SCALE GENOMIC DNA]</scope>
    <source>
        <strain evidence="3 4">77</strain>
    </source>
</reference>
<feature type="region of interest" description="Disordered" evidence="1">
    <location>
        <begin position="33"/>
        <end position="65"/>
    </location>
</feature>
<dbReference type="InterPro" id="IPR017195">
    <property type="entry name" value="ABC_thiamin-permease_prd"/>
</dbReference>
<comment type="caution">
    <text evidence="3">The sequence shown here is derived from an EMBL/GenBank/DDBJ whole genome shotgun (WGS) entry which is preliminary data.</text>
</comment>
<evidence type="ECO:0000256" key="2">
    <source>
        <dbReference type="SAM" id="Phobius"/>
    </source>
</evidence>
<evidence type="ECO:0000313" key="4">
    <source>
        <dbReference type="Proteomes" id="UP000235034"/>
    </source>
</evidence>
<dbReference type="Pfam" id="PF09819">
    <property type="entry name" value="ABC_cobalt"/>
    <property type="match status" value="1"/>
</dbReference>
<name>A0A2N5J3Z1_9BIFI</name>
<evidence type="ECO:0000313" key="3">
    <source>
        <dbReference type="EMBL" id="PLS28944.1"/>
    </source>
</evidence>
<feature type="transmembrane region" description="Helical" evidence="2">
    <location>
        <begin position="231"/>
        <end position="255"/>
    </location>
</feature>
<dbReference type="AlphaFoldDB" id="A0A2N5J3Z1"/>
<sequence>MFVSEARILTDGVPARAAQVKERLRGSLCAAETGKGSTMSVQQNNHSSNRSDRSDRFGRSDRSVSAASVSDETRLKWRPLDIAVGATLGVACGVIFWGFNFAYMPISSFLGAVLPGLASVTHAMWYFSGTLAVLVLRKPGAALYVNVVGTLVETVIGSQYGIGFVIVSALLQGVFAEIPFFLTRYRVFNLPVLIASGAMVAIEYGFYLLFFRYQGVAIASPRGIVHLISEVTGGVVLSGVMPWFLMLALAATGVLDRLASGRALLRARPQA</sequence>
<keyword evidence="2" id="KW-1133">Transmembrane helix</keyword>
<dbReference type="Proteomes" id="UP000235034">
    <property type="component" value="Unassembled WGS sequence"/>
</dbReference>
<keyword evidence="4" id="KW-1185">Reference proteome</keyword>
<protein>
    <submittedName>
        <fullName evidence="3">ABC transporter permease</fullName>
    </submittedName>
</protein>